<keyword evidence="1" id="KW-1133">Transmembrane helix</keyword>
<keyword evidence="1" id="KW-0812">Transmembrane</keyword>
<sequence length="134" mass="16024">MLYFMCHFLIATFHFLLALPIGLLLLLPGFLYLPLSLHFRPRLPPLLQRESFLLCRLLPSLNFFPFLLQSFFFLLSVCRYFLQTSLGDFYWAKSGFLSILHTPYRPVWNMEYGMRLVWKLIPYVWNTKNDVISH</sequence>
<name>A0A9P9I9N7_9HYPO</name>
<feature type="transmembrane region" description="Helical" evidence="1">
    <location>
        <begin position="63"/>
        <end position="82"/>
    </location>
</feature>
<protein>
    <submittedName>
        <fullName evidence="2">Uncharacterized protein</fullName>
    </submittedName>
</protein>
<proteinExistence type="predicted"/>
<evidence type="ECO:0000313" key="2">
    <source>
        <dbReference type="EMBL" id="KAH7112037.1"/>
    </source>
</evidence>
<keyword evidence="3" id="KW-1185">Reference proteome</keyword>
<accession>A0A9P9I9N7</accession>
<organism evidence="2 3">
    <name type="scientific">Dactylonectria macrodidyma</name>
    <dbReference type="NCBI Taxonomy" id="307937"/>
    <lineage>
        <taxon>Eukaryota</taxon>
        <taxon>Fungi</taxon>
        <taxon>Dikarya</taxon>
        <taxon>Ascomycota</taxon>
        <taxon>Pezizomycotina</taxon>
        <taxon>Sordariomycetes</taxon>
        <taxon>Hypocreomycetidae</taxon>
        <taxon>Hypocreales</taxon>
        <taxon>Nectriaceae</taxon>
        <taxon>Dactylonectria</taxon>
    </lineage>
</organism>
<feature type="transmembrane region" description="Helical" evidence="1">
    <location>
        <begin position="7"/>
        <end position="33"/>
    </location>
</feature>
<keyword evidence="1" id="KW-0472">Membrane</keyword>
<dbReference type="Proteomes" id="UP000738349">
    <property type="component" value="Unassembled WGS sequence"/>
</dbReference>
<evidence type="ECO:0000256" key="1">
    <source>
        <dbReference type="SAM" id="Phobius"/>
    </source>
</evidence>
<evidence type="ECO:0000313" key="3">
    <source>
        <dbReference type="Proteomes" id="UP000738349"/>
    </source>
</evidence>
<comment type="caution">
    <text evidence="2">The sequence shown here is derived from an EMBL/GenBank/DDBJ whole genome shotgun (WGS) entry which is preliminary data.</text>
</comment>
<dbReference type="AlphaFoldDB" id="A0A9P9I9N7"/>
<reference evidence="2" key="1">
    <citation type="journal article" date="2021" name="Nat. Commun.">
        <title>Genetic determinants of endophytism in the Arabidopsis root mycobiome.</title>
        <authorList>
            <person name="Mesny F."/>
            <person name="Miyauchi S."/>
            <person name="Thiergart T."/>
            <person name="Pickel B."/>
            <person name="Atanasova L."/>
            <person name="Karlsson M."/>
            <person name="Huettel B."/>
            <person name="Barry K.W."/>
            <person name="Haridas S."/>
            <person name="Chen C."/>
            <person name="Bauer D."/>
            <person name="Andreopoulos W."/>
            <person name="Pangilinan J."/>
            <person name="LaButti K."/>
            <person name="Riley R."/>
            <person name="Lipzen A."/>
            <person name="Clum A."/>
            <person name="Drula E."/>
            <person name="Henrissat B."/>
            <person name="Kohler A."/>
            <person name="Grigoriev I.V."/>
            <person name="Martin F.M."/>
            <person name="Hacquard S."/>
        </authorList>
    </citation>
    <scope>NUCLEOTIDE SEQUENCE</scope>
    <source>
        <strain evidence="2">MPI-CAGE-AT-0147</strain>
    </source>
</reference>
<dbReference type="EMBL" id="JAGMUV010000039">
    <property type="protein sequence ID" value="KAH7112037.1"/>
    <property type="molecule type" value="Genomic_DNA"/>
</dbReference>
<gene>
    <name evidence="2" type="ORF">EDB81DRAFT_318885</name>
</gene>